<proteinExistence type="inferred from homology"/>
<dbReference type="Ensembl" id="ENSSORT00005049989.1">
    <property type="protein sequence ID" value="ENSSORP00005048797.1"/>
    <property type="gene ID" value="ENSSORG00005022215.1"/>
</dbReference>
<dbReference type="Proteomes" id="UP000472271">
    <property type="component" value="Chromosome 10"/>
</dbReference>
<dbReference type="GO" id="GO:0005737">
    <property type="term" value="C:cytoplasm"/>
    <property type="evidence" value="ECO:0007669"/>
    <property type="project" value="UniProtKB-SubCell"/>
</dbReference>
<comment type="subcellular location">
    <subcellularLocation>
        <location evidence="1">Cytoplasm</location>
    </subcellularLocation>
</comment>
<dbReference type="InterPro" id="IPR038281">
    <property type="entry name" value="RTP801-like_C_sf"/>
</dbReference>
<dbReference type="PANTHER" id="PTHR12478:SF18">
    <property type="entry name" value="REGULATED IN DEVELOPMENT AND DNA DAMAGE RESPONSE 2"/>
    <property type="match status" value="1"/>
</dbReference>
<dbReference type="Pfam" id="PF07809">
    <property type="entry name" value="RTP801_C"/>
    <property type="match status" value="1"/>
</dbReference>
<protein>
    <submittedName>
        <fullName evidence="5">DNA damage-inducible transcript 4-like protein</fullName>
    </submittedName>
</protein>
<evidence type="ECO:0000313" key="5">
    <source>
        <dbReference type="Ensembl" id="ENSSORP00005048797.1"/>
    </source>
</evidence>
<reference evidence="5" key="3">
    <citation type="submission" date="2025-09" db="UniProtKB">
        <authorList>
            <consortium name="Ensembl"/>
        </authorList>
    </citation>
    <scope>IDENTIFICATION</scope>
</reference>
<dbReference type="PANTHER" id="PTHR12478">
    <property type="entry name" value="DNA-DAMAGE-INDUCIBLE TRANSCRIPT 4 PROTEIN DDIT4"/>
    <property type="match status" value="1"/>
</dbReference>
<dbReference type="AlphaFoldDB" id="A0A673C7J6"/>
<reference evidence="5" key="2">
    <citation type="submission" date="2025-08" db="UniProtKB">
        <authorList>
            <consortium name="Ensembl"/>
        </authorList>
    </citation>
    <scope>IDENTIFICATION</scope>
</reference>
<dbReference type="Gene3D" id="3.90.470.40">
    <property type="entry name" value="RTP801-like"/>
    <property type="match status" value="1"/>
</dbReference>
<dbReference type="InterPro" id="IPR012918">
    <property type="entry name" value="RTP801-like"/>
</dbReference>
<feature type="region of interest" description="Disordered" evidence="4">
    <location>
        <begin position="35"/>
        <end position="63"/>
    </location>
</feature>
<dbReference type="InParanoid" id="A0A673C7J6"/>
<keyword evidence="3" id="KW-0963">Cytoplasm</keyword>
<accession>A0A673C7J6</accession>
<gene>
    <name evidence="5" type="primary">si:ch211-39i2.2</name>
</gene>
<evidence type="ECO:0000256" key="2">
    <source>
        <dbReference type="ARBA" id="ARBA00010670"/>
    </source>
</evidence>
<evidence type="ECO:0000256" key="3">
    <source>
        <dbReference type="ARBA" id="ARBA00022490"/>
    </source>
</evidence>
<sequence>MVYTTALLFGHILSEEKSVADMIGKYFFQLPTSQRGRPATSARRGSVESCDETDSNSPIADLDAGLEHEERLLQVDVTRQIEHCLTEAKATTLHCQVLLLPHHMTARVAQDVVHSSAGEPCGLRGASIKVYIEGKDGLKSLGNISPDPSVTPTFEVSVLFKADKDEGWPPLKHIFGTSKVLKLRPEYRLVKRKLYSSASPVIHDFN</sequence>
<dbReference type="OrthoDB" id="10018535at2759"/>
<keyword evidence="6" id="KW-1185">Reference proteome</keyword>
<dbReference type="GO" id="GO:0009968">
    <property type="term" value="P:negative regulation of signal transduction"/>
    <property type="evidence" value="ECO:0007669"/>
    <property type="project" value="InterPro"/>
</dbReference>
<organism evidence="5 6">
    <name type="scientific">Sphaeramia orbicularis</name>
    <name type="common">orbiculate cardinalfish</name>
    <dbReference type="NCBI Taxonomy" id="375764"/>
    <lineage>
        <taxon>Eukaryota</taxon>
        <taxon>Metazoa</taxon>
        <taxon>Chordata</taxon>
        <taxon>Craniata</taxon>
        <taxon>Vertebrata</taxon>
        <taxon>Euteleostomi</taxon>
        <taxon>Actinopterygii</taxon>
        <taxon>Neopterygii</taxon>
        <taxon>Teleostei</taxon>
        <taxon>Neoteleostei</taxon>
        <taxon>Acanthomorphata</taxon>
        <taxon>Gobiaria</taxon>
        <taxon>Kurtiformes</taxon>
        <taxon>Apogonoidei</taxon>
        <taxon>Apogonidae</taxon>
        <taxon>Apogoninae</taxon>
        <taxon>Sphaeramia</taxon>
    </lineage>
</organism>
<evidence type="ECO:0000313" key="6">
    <source>
        <dbReference type="Proteomes" id="UP000472271"/>
    </source>
</evidence>
<reference evidence="5" key="1">
    <citation type="submission" date="2019-06" db="EMBL/GenBank/DDBJ databases">
        <authorList>
            <consortium name="Wellcome Sanger Institute Data Sharing"/>
        </authorList>
    </citation>
    <scope>NUCLEOTIDE SEQUENCE [LARGE SCALE GENOMIC DNA]</scope>
</reference>
<evidence type="ECO:0000256" key="4">
    <source>
        <dbReference type="SAM" id="MobiDB-lite"/>
    </source>
</evidence>
<evidence type="ECO:0000256" key="1">
    <source>
        <dbReference type="ARBA" id="ARBA00004496"/>
    </source>
</evidence>
<name>A0A673C7J6_9TELE</name>
<comment type="similarity">
    <text evidence="2">Belongs to the DDIT4 family.</text>
</comment>